<dbReference type="SUPFAM" id="SSF82607">
    <property type="entry name" value="YbaB-like"/>
    <property type="match status" value="1"/>
</dbReference>
<dbReference type="Pfam" id="PF02575">
    <property type="entry name" value="YbaB_DNA_bd"/>
    <property type="match status" value="1"/>
</dbReference>
<accession>A0A7W7CDK9</accession>
<dbReference type="GO" id="GO:0005829">
    <property type="term" value="C:cytosol"/>
    <property type="evidence" value="ECO:0007669"/>
    <property type="project" value="TreeGrafter"/>
</dbReference>
<dbReference type="Proteomes" id="UP000533598">
    <property type="component" value="Unassembled WGS sequence"/>
</dbReference>
<evidence type="ECO:0000313" key="4">
    <source>
        <dbReference type="Proteomes" id="UP000533598"/>
    </source>
</evidence>
<evidence type="ECO:0000256" key="2">
    <source>
        <dbReference type="SAM" id="Coils"/>
    </source>
</evidence>
<keyword evidence="2" id="KW-0175">Coiled coil</keyword>
<dbReference type="PANTHER" id="PTHR33449">
    <property type="entry name" value="NUCLEOID-ASSOCIATED PROTEIN YBAB"/>
    <property type="match status" value="1"/>
</dbReference>
<proteinExistence type="predicted"/>
<dbReference type="Gene3D" id="3.30.1310.10">
    <property type="entry name" value="Nucleoid-associated protein YbaB-like domain"/>
    <property type="match status" value="1"/>
</dbReference>
<keyword evidence="4" id="KW-1185">Reference proteome</keyword>
<protein>
    <submittedName>
        <fullName evidence="3">DNA-binding YbaB/EbfC family protein</fullName>
    </submittedName>
</protein>
<reference evidence="3 4" key="1">
    <citation type="submission" date="2020-08" db="EMBL/GenBank/DDBJ databases">
        <title>Sequencing the genomes of 1000 actinobacteria strains.</title>
        <authorList>
            <person name="Klenk H.-P."/>
        </authorList>
    </citation>
    <scope>NUCLEOTIDE SEQUENCE [LARGE SCALE GENOMIC DNA]</scope>
    <source>
        <strain evidence="3 4">DSM 44230</strain>
    </source>
</reference>
<dbReference type="PANTHER" id="PTHR33449:SF1">
    <property type="entry name" value="NUCLEOID-ASSOCIATED PROTEIN YBAB"/>
    <property type="match status" value="1"/>
</dbReference>
<sequence>MQPDPFAAFDRGDTPQVDDLLERVRRQQEEIERIQRNVESMLVQGRSQREEVSVTVQGTGRLTEVTIDPRVLRQGDARALGEYVVEAVNDGLRKVAEASTARFAPVIESASRSENFQF</sequence>
<dbReference type="InterPro" id="IPR036894">
    <property type="entry name" value="YbaB-like_sf"/>
</dbReference>
<name>A0A7W7CDK9_9PSEU</name>
<dbReference type="EMBL" id="JACHMH010000001">
    <property type="protein sequence ID" value="MBB4679082.1"/>
    <property type="molecule type" value="Genomic_DNA"/>
</dbReference>
<gene>
    <name evidence="3" type="ORF">HNR67_005200</name>
</gene>
<dbReference type="GO" id="GO:0003677">
    <property type="term" value="F:DNA binding"/>
    <property type="evidence" value="ECO:0007669"/>
    <property type="project" value="UniProtKB-KW"/>
</dbReference>
<dbReference type="AlphaFoldDB" id="A0A7W7CDK9"/>
<comment type="caution">
    <text evidence="3">The sequence shown here is derived from an EMBL/GenBank/DDBJ whole genome shotgun (WGS) entry which is preliminary data.</text>
</comment>
<evidence type="ECO:0000256" key="1">
    <source>
        <dbReference type="ARBA" id="ARBA00023125"/>
    </source>
</evidence>
<dbReference type="RefSeq" id="WP_185004873.1">
    <property type="nucleotide sequence ID" value="NZ_BAAAUI010000048.1"/>
</dbReference>
<keyword evidence="1 3" id="KW-0238">DNA-binding</keyword>
<organism evidence="3 4">
    <name type="scientific">Crossiella cryophila</name>
    <dbReference type="NCBI Taxonomy" id="43355"/>
    <lineage>
        <taxon>Bacteria</taxon>
        <taxon>Bacillati</taxon>
        <taxon>Actinomycetota</taxon>
        <taxon>Actinomycetes</taxon>
        <taxon>Pseudonocardiales</taxon>
        <taxon>Pseudonocardiaceae</taxon>
        <taxon>Crossiella</taxon>
    </lineage>
</organism>
<evidence type="ECO:0000313" key="3">
    <source>
        <dbReference type="EMBL" id="MBB4679082.1"/>
    </source>
</evidence>
<dbReference type="InterPro" id="IPR004401">
    <property type="entry name" value="YbaB/EbfC"/>
</dbReference>
<dbReference type="NCBIfam" id="TIGR00103">
    <property type="entry name" value="DNA_YbaB_EbfC"/>
    <property type="match status" value="1"/>
</dbReference>
<feature type="coiled-coil region" evidence="2">
    <location>
        <begin position="17"/>
        <end position="44"/>
    </location>
</feature>